<dbReference type="HOGENOM" id="CLU_3276172_0_0_9"/>
<sequence>MASSGDTTERRLTKKPEAEQETAEQEKDCLTSEYGYVRIQQ</sequence>
<reference evidence="2 3" key="2">
    <citation type="submission" date="2008-08" db="EMBL/GenBank/DDBJ databases">
        <authorList>
            <person name="Fulton L."/>
            <person name="Clifton S."/>
            <person name="Fulton B."/>
            <person name="Xu J."/>
            <person name="Minx P."/>
            <person name="Pepin K.H."/>
            <person name="Johnson M."/>
            <person name="Bhonagiri V."/>
            <person name="Nash W.E."/>
            <person name="Mardis E.R."/>
            <person name="Wilson R.K."/>
        </authorList>
    </citation>
    <scope>NUCLEOTIDE SEQUENCE [LARGE SCALE GENOMIC DNA]</scope>
    <source>
        <strain evidence="2 3">ATCC 29176</strain>
    </source>
</reference>
<dbReference type="Proteomes" id="UP000003254">
    <property type="component" value="Unassembled WGS sequence"/>
</dbReference>
<feature type="compositionally biased region" description="Basic and acidic residues" evidence="1">
    <location>
        <begin position="7"/>
        <end position="29"/>
    </location>
</feature>
<evidence type="ECO:0000256" key="1">
    <source>
        <dbReference type="SAM" id="MobiDB-lite"/>
    </source>
</evidence>
<evidence type="ECO:0000313" key="3">
    <source>
        <dbReference type="Proteomes" id="UP000003254"/>
    </source>
</evidence>
<comment type="caution">
    <text evidence="2">The sequence shown here is derived from an EMBL/GenBank/DDBJ whole genome shotgun (WGS) entry which is preliminary data.</text>
</comment>
<organism evidence="2 3">
    <name type="scientific">[Ruminococcus] lactaris ATCC 29176</name>
    <dbReference type="NCBI Taxonomy" id="471875"/>
    <lineage>
        <taxon>Bacteria</taxon>
        <taxon>Bacillati</taxon>
        <taxon>Bacillota</taxon>
        <taxon>Clostridia</taxon>
        <taxon>Lachnospirales</taxon>
        <taxon>Lachnospiraceae</taxon>
        <taxon>Mediterraneibacter</taxon>
    </lineage>
</organism>
<dbReference type="EMBL" id="ABOU02000032">
    <property type="protein sequence ID" value="EDY33050.1"/>
    <property type="molecule type" value="Genomic_DNA"/>
</dbReference>
<reference evidence="2 3" key="1">
    <citation type="submission" date="2008-08" db="EMBL/GenBank/DDBJ databases">
        <title>Draft genome sequence of Ruminococcus lactaris ATCC 29176.</title>
        <authorList>
            <person name="Sudarsanam P."/>
            <person name="Ley R."/>
            <person name="Guruge J."/>
            <person name="Turnbaugh P.J."/>
            <person name="Mahowald M."/>
            <person name="Liep D."/>
            <person name="Gordon J."/>
        </authorList>
    </citation>
    <scope>NUCLEOTIDE SEQUENCE [LARGE SCALE GENOMIC DNA]</scope>
    <source>
        <strain evidence="2 3">ATCC 29176</strain>
    </source>
</reference>
<feature type="region of interest" description="Disordered" evidence="1">
    <location>
        <begin position="1"/>
        <end position="29"/>
    </location>
</feature>
<evidence type="ECO:0000313" key="2">
    <source>
        <dbReference type="EMBL" id="EDY33050.1"/>
    </source>
</evidence>
<proteinExistence type="predicted"/>
<protein>
    <submittedName>
        <fullName evidence="2">Uncharacterized protein</fullName>
    </submittedName>
</protein>
<gene>
    <name evidence="2" type="ORF">RUMLAC_01336</name>
</gene>
<dbReference type="AlphaFoldDB" id="B5CPE4"/>
<accession>B5CPE4</accession>
<name>B5CPE4_9FIRM</name>
<keyword evidence="3" id="KW-1185">Reference proteome</keyword>